<keyword evidence="2" id="KW-0732">Signal</keyword>
<dbReference type="RefSeq" id="XP_049128527.1">
    <property type="nucleotide sequence ID" value="XM_049272570.1"/>
</dbReference>
<dbReference type="InterPro" id="IPR005151">
    <property type="entry name" value="Tail-specific_protease"/>
</dbReference>
<proteinExistence type="predicted"/>
<dbReference type="PANTHER" id="PTHR37049:SF4">
    <property type="entry name" value="RHODANESE DOMAIN-CONTAINING PROTEIN"/>
    <property type="match status" value="1"/>
</dbReference>
<dbReference type="Gene3D" id="3.90.226.10">
    <property type="entry name" value="2-enoyl-CoA Hydratase, Chain A, domain 1"/>
    <property type="match status" value="1"/>
</dbReference>
<dbReference type="AlphaFoldDB" id="A0AA37NYF2"/>
<dbReference type="PANTHER" id="PTHR37049">
    <property type="entry name" value="PEPTIDASE S41 FAMILY PROTEIN"/>
    <property type="match status" value="1"/>
</dbReference>
<feature type="signal peptide" evidence="2">
    <location>
        <begin position="1"/>
        <end position="19"/>
    </location>
</feature>
<dbReference type="InterPro" id="IPR056186">
    <property type="entry name" value="PDZ_CPAF-rel"/>
</dbReference>
<accession>A0AA37NYF2</accession>
<feature type="chain" id="PRO_5041274814" evidence="2">
    <location>
        <begin position="20"/>
        <end position="762"/>
    </location>
</feature>
<dbReference type="GeneID" id="73327160"/>
<feature type="compositionally biased region" description="Low complexity" evidence="1">
    <location>
        <begin position="305"/>
        <end position="331"/>
    </location>
</feature>
<feature type="region of interest" description="Disordered" evidence="1">
    <location>
        <begin position="300"/>
        <end position="332"/>
    </location>
</feature>
<dbReference type="GO" id="GO:0008236">
    <property type="term" value="F:serine-type peptidase activity"/>
    <property type="evidence" value="ECO:0007669"/>
    <property type="project" value="InterPro"/>
</dbReference>
<gene>
    <name evidence="5" type="ORF">ColSpa_06358</name>
</gene>
<evidence type="ECO:0000256" key="2">
    <source>
        <dbReference type="SAM" id="SignalP"/>
    </source>
</evidence>
<dbReference type="SUPFAM" id="SSF52096">
    <property type="entry name" value="ClpP/crotonase"/>
    <property type="match status" value="1"/>
</dbReference>
<evidence type="ECO:0000313" key="5">
    <source>
        <dbReference type="EMBL" id="GKT46177.1"/>
    </source>
</evidence>
<organism evidence="5 6">
    <name type="scientific">Colletotrichum spaethianum</name>
    <dbReference type="NCBI Taxonomy" id="700344"/>
    <lineage>
        <taxon>Eukaryota</taxon>
        <taxon>Fungi</taxon>
        <taxon>Dikarya</taxon>
        <taxon>Ascomycota</taxon>
        <taxon>Pezizomycotina</taxon>
        <taxon>Sordariomycetes</taxon>
        <taxon>Hypocreomycetidae</taxon>
        <taxon>Glomerellales</taxon>
        <taxon>Glomerellaceae</taxon>
        <taxon>Colletotrichum</taxon>
        <taxon>Colletotrichum spaethianum species complex</taxon>
    </lineage>
</organism>
<dbReference type="EMBL" id="BQXU01000015">
    <property type="protein sequence ID" value="GKT46177.1"/>
    <property type="molecule type" value="Genomic_DNA"/>
</dbReference>
<keyword evidence="6" id="KW-1185">Reference proteome</keyword>
<evidence type="ECO:0000259" key="3">
    <source>
        <dbReference type="Pfam" id="PF03572"/>
    </source>
</evidence>
<feature type="domain" description="Tail specific protease" evidence="3">
    <location>
        <begin position="385"/>
        <end position="545"/>
    </location>
</feature>
<dbReference type="Proteomes" id="UP001055115">
    <property type="component" value="Unassembled WGS sequence"/>
</dbReference>
<dbReference type="Pfam" id="PF03572">
    <property type="entry name" value="Peptidase_S41"/>
    <property type="match status" value="1"/>
</dbReference>
<feature type="domain" description="CPAF-like PDZ" evidence="4">
    <location>
        <begin position="169"/>
        <end position="287"/>
    </location>
</feature>
<dbReference type="GO" id="GO:0006508">
    <property type="term" value="P:proteolysis"/>
    <property type="evidence" value="ECO:0007669"/>
    <property type="project" value="InterPro"/>
</dbReference>
<sequence length="762" mass="82675">MRSSLLRALALTGTTSAAAVTSTQAQAGITTTAIQAASTPRDACGIAQSAADSFLSARPSATSVQLPPTVAFDCLNLVPVDKQKDLDLLNYLEPYIMFQSTLEPLTDPPEGYLLPGVDVIGGIGQIRAKLMKDAYMSQVEFSLDLARVFAQASDGHFDYNPALLSVFTFRSLTSLVSVSDDGLSVPRVYLYNDFAKSAINDTDVWDIKSIDNVPITEWLEAQSFQVNSQDPDAKYNALFRTNAASDFQGGGNYFVLRYAGEAPDTQVIKFTNGTEYTDKLVAIVDKALVPFIGSPESIHSKVELPPTTTSSATSATSSASQSSTTATPTSTKIPGYPLPVVKHASDWISGYFLNGSNYEDTAVLVVLSFAPSDLDNANGTFEIDEARRVVDEFLEEAREAGKTKLVIDVQANGGGFVAAGFQLYNQLFPKATDVWDGNRLRAHEALNALGLTAQEVSPRVLADFNKANLNESRQPYEEWQDLFGPELIAGQNVTNLLRYSQDAFPFSPSTGDQVFDPQNIVVVTDGSCASTCAIFTGLLIQEQGVRTIALGGRPRETAMQAVGGVKGAEVLTFVTLQAVIRQTARDAIRANYLDYLRDAFDVLPDVGEPPLLPSLARSGGKFNYRNAYSRKNVDGYPQQFIYEAANCRLFYTTEMIIDPVAAWTRSADVAWKNAKCVNGSTVNSDNTIGNDLVPYNAKVIGSNLEYEGPGSLLYKGDYEPPSPYVGQQTSNKRSIIDALSPPEDFEYEFNKFKIGSLDEFLG</sequence>
<dbReference type="InterPro" id="IPR029045">
    <property type="entry name" value="ClpP/crotonase-like_dom_sf"/>
</dbReference>
<dbReference type="InterPro" id="IPR052766">
    <property type="entry name" value="S41A_metabolite_peptidase"/>
</dbReference>
<reference evidence="5 6" key="1">
    <citation type="submission" date="2022-03" db="EMBL/GenBank/DDBJ databases">
        <title>Genome data of Colletotrichum spp.</title>
        <authorList>
            <person name="Utami Y.D."/>
            <person name="Hiruma K."/>
        </authorList>
    </citation>
    <scope>NUCLEOTIDE SEQUENCE [LARGE SCALE GENOMIC DNA]</scope>
    <source>
        <strain evidence="5 6">MAFF 239500</strain>
    </source>
</reference>
<comment type="caution">
    <text evidence="5">The sequence shown here is derived from an EMBL/GenBank/DDBJ whole genome shotgun (WGS) entry which is preliminary data.</text>
</comment>
<evidence type="ECO:0000256" key="1">
    <source>
        <dbReference type="SAM" id="MobiDB-lite"/>
    </source>
</evidence>
<name>A0AA37NYF2_9PEZI</name>
<evidence type="ECO:0000313" key="6">
    <source>
        <dbReference type="Proteomes" id="UP001055115"/>
    </source>
</evidence>
<dbReference type="Pfam" id="PF23658">
    <property type="entry name" value="PDZ_CPAF_rel"/>
    <property type="match status" value="1"/>
</dbReference>
<protein>
    <submittedName>
        <fullName evidence="5">Peptidase S41 family protein ustP</fullName>
    </submittedName>
</protein>
<evidence type="ECO:0000259" key="4">
    <source>
        <dbReference type="Pfam" id="PF23658"/>
    </source>
</evidence>